<reference evidence="2 3" key="1">
    <citation type="submission" date="2019-04" db="EMBL/GenBank/DDBJ databases">
        <title>Bacillus caeni sp. nov., a bacterium isolated from mangrove sediment.</title>
        <authorList>
            <person name="Huang H."/>
            <person name="Mo K."/>
            <person name="Hu Y."/>
        </authorList>
    </citation>
    <scope>NUCLEOTIDE SEQUENCE [LARGE SCALE GENOMIC DNA]</scope>
    <source>
        <strain evidence="2 3">HB172195</strain>
    </source>
</reference>
<evidence type="ECO:0000256" key="1">
    <source>
        <dbReference type="SAM" id="MobiDB-lite"/>
    </source>
</evidence>
<accession>A0A5R9F7F2</accession>
<keyword evidence="3" id="KW-1185">Reference proteome</keyword>
<dbReference type="InterPro" id="IPR017524">
    <property type="entry name" value="SASP_thioredoxin-like"/>
</dbReference>
<feature type="compositionally biased region" description="Basic and acidic residues" evidence="1">
    <location>
        <begin position="44"/>
        <end position="72"/>
    </location>
</feature>
<dbReference type="EMBL" id="SWLG01000008">
    <property type="protein sequence ID" value="TLS36763.1"/>
    <property type="molecule type" value="Genomic_DNA"/>
</dbReference>
<organism evidence="2 3">
    <name type="scientific">Exobacillus caeni</name>
    <dbReference type="NCBI Taxonomy" id="2574798"/>
    <lineage>
        <taxon>Bacteria</taxon>
        <taxon>Bacillati</taxon>
        <taxon>Bacillota</taxon>
        <taxon>Bacilli</taxon>
        <taxon>Bacillales</taxon>
        <taxon>Guptibacillaceae</taxon>
        <taxon>Exobacillus</taxon>
    </lineage>
</organism>
<dbReference type="GO" id="GO:0030436">
    <property type="term" value="P:asexual sporulation"/>
    <property type="evidence" value="ECO:0007669"/>
    <property type="project" value="UniProtKB-UniRule"/>
</dbReference>
<name>A0A5R9F7F2_9BACL</name>
<sequence>MTSQNNNNEKVEKLQHIIENTVENKREAEQSLQFTDSEVQHQQVEAKNDRREDSLQELRSEVKDEANNHDKL</sequence>
<dbReference type="HAMAP" id="MF_01506">
    <property type="entry name" value="Tlp"/>
    <property type="match status" value="1"/>
</dbReference>
<evidence type="ECO:0000313" key="3">
    <source>
        <dbReference type="Proteomes" id="UP000308230"/>
    </source>
</evidence>
<dbReference type="AlphaFoldDB" id="A0A5R9F7F2"/>
<comment type="caution">
    <text evidence="2">The sequence shown here is derived from an EMBL/GenBank/DDBJ whole genome shotgun (WGS) entry which is preliminary data.</text>
</comment>
<feature type="region of interest" description="Disordered" evidence="1">
    <location>
        <begin position="28"/>
        <end position="72"/>
    </location>
</feature>
<dbReference type="RefSeq" id="WP_138126914.1">
    <property type="nucleotide sequence ID" value="NZ_SWLG01000008.1"/>
</dbReference>
<dbReference type="GO" id="GO:0030435">
    <property type="term" value="P:sporulation resulting in formation of a cellular spore"/>
    <property type="evidence" value="ECO:0007669"/>
    <property type="project" value="UniProtKB-KW"/>
</dbReference>
<dbReference type="Proteomes" id="UP000308230">
    <property type="component" value="Unassembled WGS sequence"/>
</dbReference>
<proteinExistence type="inferred from homology"/>
<dbReference type="OrthoDB" id="1799076at2"/>
<gene>
    <name evidence="2" type="ORF">FCL54_12430</name>
</gene>
<evidence type="ECO:0000313" key="2">
    <source>
        <dbReference type="EMBL" id="TLS36763.1"/>
    </source>
</evidence>
<protein>
    <submittedName>
        <fullName evidence="2">Small acid-soluble spore protein Tlp</fullName>
    </submittedName>
</protein>
<feature type="compositionally biased region" description="Polar residues" evidence="1">
    <location>
        <begin position="30"/>
        <end position="43"/>
    </location>
</feature>
<dbReference type="Pfam" id="PF19824">
    <property type="entry name" value="Tlp"/>
    <property type="match status" value="1"/>
</dbReference>